<reference evidence="1" key="1">
    <citation type="submission" date="2014-09" db="EMBL/GenBank/DDBJ databases">
        <authorList>
            <person name="Magalhaes I.L.F."/>
            <person name="Oliveira U."/>
            <person name="Santos F.R."/>
            <person name="Vidigal T.H.D.A."/>
            <person name="Brescovit A.D."/>
            <person name="Santos A.J."/>
        </authorList>
    </citation>
    <scope>NUCLEOTIDE SEQUENCE</scope>
    <source>
        <tissue evidence="1">Shoot tissue taken approximately 20 cm above the soil surface</tissue>
    </source>
</reference>
<protein>
    <submittedName>
        <fullName evidence="1">Uncharacterized protein</fullName>
    </submittedName>
</protein>
<dbReference type="AlphaFoldDB" id="A0A0A9F331"/>
<accession>A0A0A9F331</accession>
<sequence>MLFTINSSVHSILHVAICTYFLDNGKKYSSGLLHLYSFPAHFQLEKHSYDAKAHFHLIIN</sequence>
<reference evidence="1" key="2">
    <citation type="journal article" date="2015" name="Data Brief">
        <title>Shoot transcriptome of the giant reed, Arundo donax.</title>
        <authorList>
            <person name="Barrero R.A."/>
            <person name="Guerrero F.D."/>
            <person name="Moolhuijzen P."/>
            <person name="Goolsby J.A."/>
            <person name="Tidwell J."/>
            <person name="Bellgard S.E."/>
            <person name="Bellgard M.I."/>
        </authorList>
    </citation>
    <scope>NUCLEOTIDE SEQUENCE</scope>
    <source>
        <tissue evidence="1">Shoot tissue taken approximately 20 cm above the soil surface</tissue>
    </source>
</reference>
<evidence type="ECO:0000313" key="1">
    <source>
        <dbReference type="EMBL" id="JAE06747.1"/>
    </source>
</evidence>
<proteinExistence type="predicted"/>
<name>A0A0A9F331_ARUDO</name>
<dbReference type="EMBL" id="GBRH01191149">
    <property type="protein sequence ID" value="JAE06747.1"/>
    <property type="molecule type" value="Transcribed_RNA"/>
</dbReference>
<organism evidence="1">
    <name type="scientific">Arundo donax</name>
    <name type="common">Giant reed</name>
    <name type="synonym">Donax arundinaceus</name>
    <dbReference type="NCBI Taxonomy" id="35708"/>
    <lineage>
        <taxon>Eukaryota</taxon>
        <taxon>Viridiplantae</taxon>
        <taxon>Streptophyta</taxon>
        <taxon>Embryophyta</taxon>
        <taxon>Tracheophyta</taxon>
        <taxon>Spermatophyta</taxon>
        <taxon>Magnoliopsida</taxon>
        <taxon>Liliopsida</taxon>
        <taxon>Poales</taxon>
        <taxon>Poaceae</taxon>
        <taxon>PACMAD clade</taxon>
        <taxon>Arundinoideae</taxon>
        <taxon>Arundineae</taxon>
        <taxon>Arundo</taxon>
    </lineage>
</organism>